<evidence type="ECO:0000256" key="1">
    <source>
        <dbReference type="ARBA" id="ARBA00009986"/>
    </source>
</evidence>
<dbReference type="AlphaFoldDB" id="M2SQV7"/>
<dbReference type="InterPro" id="IPR016161">
    <property type="entry name" value="Ald_DH/histidinol_DH"/>
</dbReference>
<evidence type="ECO:0000256" key="3">
    <source>
        <dbReference type="ARBA" id="ARBA00024226"/>
    </source>
</evidence>
<reference evidence="9" key="2">
    <citation type="journal article" date="2013" name="PLoS Genet.">
        <title>Comparative genome structure, secondary metabolite, and effector coding capacity across Cochliobolus pathogens.</title>
        <authorList>
            <person name="Condon B.J."/>
            <person name="Leng Y."/>
            <person name="Wu D."/>
            <person name="Bushley K.E."/>
            <person name="Ohm R.A."/>
            <person name="Otillar R."/>
            <person name="Martin J."/>
            <person name="Schackwitz W."/>
            <person name="Grimwood J."/>
            <person name="MohdZainudin N."/>
            <person name="Xue C."/>
            <person name="Wang R."/>
            <person name="Manning V.A."/>
            <person name="Dhillon B."/>
            <person name="Tu Z.J."/>
            <person name="Steffenson B.J."/>
            <person name="Salamov A."/>
            <person name="Sun H."/>
            <person name="Lowry S."/>
            <person name="LaButti K."/>
            <person name="Han J."/>
            <person name="Copeland A."/>
            <person name="Lindquist E."/>
            <person name="Barry K."/>
            <person name="Schmutz J."/>
            <person name="Baker S.E."/>
            <person name="Ciuffetti L.M."/>
            <person name="Grigoriev I.V."/>
            <person name="Zhong S."/>
            <person name="Turgeon B.G."/>
        </authorList>
    </citation>
    <scope>NUCLEOTIDE SEQUENCE [LARGE SCALE GENOMIC DNA]</scope>
    <source>
        <strain evidence="9">C5 / ATCC 48332 / race O</strain>
    </source>
</reference>
<dbReference type="Pfam" id="PF00171">
    <property type="entry name" value="Aldedh"/>
    <property type="match status" value="1"/>
</dbReference>
<reference evidence="8 9" key="1">
    <citation type="journal article" date="2012" name="PLoS Pathog.">
        <title>Diverse lifestyles and strategies of plant pathogenesis encoded in the genomes of eighteen Dothideomycetes fungi.</title>
        <authorList>
            <person name="Ohm R.A."/>
            <person name="Feau N."/>
            <person name="Henrissat B."/>
            <person name="Schoch C.L."/>
            <person name="Horwitz B.A."/>
            <person name="Barry K.W."/>
            <person name="Condon B.J."/>
            <person name="Copeland A.C."/>
            <person name="Dhillon B."/>
            <person name="Glaser F."/>
            <person name="Hesse C.N."/>
            <person name="Kosti I."/>
            <person name="LaButti K."/>
            <person name="Lindquist E.A."/>
            <person name="Lucas S."/>
            <person name="Salamov A.A."/>
            <person name="Bradshaw R.E."/>
            <person name="Ciuffetti L."/>
            <person name="Hamelin R.C."/>
            <person name="Kema G.H.J."/>
            <person name="Lawrence C."/>
            <person name="Scott J.A."/>
            <person name="Spatafora J.W."/>
            <person name="Turgeon B.G."/>
            <person name="de Wit P.J.G.M."/>
            <person name="Zhong S."/>
            <person name="Goodwin S.B."/>
            <person name="Grigoriev I.V."/>
        </authorList>
    </citation>
    <scope>NUCLEOTIDE SEQUENCE [LARGE SCALE GENOMIC DNA]</scope>
    <source>
        <strain evidence="9">C5 / ATCC 48332 / race O</strain>
    </source>
</reference>
<dbReference type="SUPFAM" id="SSF53720">
    <property type="entry name" value="ALDH-like"/>
    <property type="match status" value="1"/>
</dbReference>
<dbReference type="Gene3D" id="3.40.605.10">
    <property type="entry name" value="Aldehyde Dehydrogenase, Chain A, domain 1"/>
    <property type="match status" value="1"/>
</dbReference>
<evidence type="ECO:0000313" key="9">
    <source>
        <dbReference type="Proteomes" id="UP000016936"/>
    </source>
</evidence>
<dbReference type="Gene3D" id="3.40.309.10">
    <property type="entry name" value="Aldehyde Dehydrogenase, Chain A, domain 2"/>
    <property type="match status" value="1"/>
</dbReference>
<comment type="catalytic activity">
    <reaction evidence="4">
        <text>an aldehyde + NAD(+) + H2O = a carboxylate + NADH + 2 H(+)</text>
        <dbReference type="Rhea" id="RHEA:16185"/>
        <dbReference type="ChEBI" id="CHEBI:15377"/>
        <dbReference type="ChEBI" id="CHEBI:15378"/>
        <dbReference type="ChEBI" id="CHEBI:17478"/>
        <dbReference type="ChEBI" id="CHEBI:29067"/>
        <dbReference type="ChEBI" id="CHEBI:57540"/>
        <dbReference type="ChEBI" id="CHEBI:57945"/>
        <dbReference type="EC" id="1.2.1.3"/>
    </reaction>
</comment>
<feature type="domain" description="Aldehyde dehydrogenase" evidence="7">
    <location>
        <begin position="16"/>
        <end position="473"/>
    </location>
</feature>
<dbReference type="HOGENOM" id="CLU_005391_0_0_1"/>
<dbReference type="InterPro" id="IPR029510">
    <property type="entry name" value="Ald_DH_CS_GLU"/>
</dbReference>
<evidence type="ECO:0000256" key="4">
    <source>
        <dbReference type="ARBA" id="ARBA00049194"/>
    </source>
</evidence>
<evidence type="ECO:0000313" key="8">
    <source>
        <dbReference type="EMBL" id="EMD87705.1"/>
    </source>
</evidence>
<feature type="active site" evidence="5">
    <location>
        <position position="252"/>
    </location>
</feature>
<dbReference type="Proteomes" id="UP000016936">
    <property type="component" value="Unassembled WGS sequence"/>
</dbReference>
<proteinExistence type="inferred from homology"/>
<dbReference type="OMA" id="IMSIITH"/>
<name>M2SQV7_COCH5</name>
<evidence type="ECO:0000256" key="6">
    <source>
        <dbReference type="RuleBase" id="RU003345"/>
    </source>
</evidence>
<dbReference type="FunFam" id="3.40.605.10:FF:000007">
    <property type="entry name" value="NAD/NADP-dependent betaine aldehyde dehydrogenase"/>
    <property type="match status" value="1"/>
</dbReference>
<keyword evidence="9" id="KW-1185">Reference proteome</keyword>
<comment type="similarity">
    <text evidence="1 6">Belongs to the aldehyde dehydrogenase family.</text>
</comment>
<sequence length="479" mass="51293">MASPFETKLFINNQYVAAKSSERLKLYNPTDDSLVTDDVHVAGPDDVNAAVAAARAAFPGWAATPPGERAIILNKFADLIDSNAETIGALHTKCSGQIKLLASNFELKVASKCFRYYAGWCDKLFGEVVPSVDGIMSIITHEPLGVCAAICAFNAPMQVLSAKTAPALAAGNTVIVKPSEKSPLGALFVGRLAKEAGFPDGVFNVVTGGGPTGALLASHMDINKVSFTGSSATGRKIAQMAAQSNLKRVQLELGGKSPAIIFPDADLATAIEWCIRGFTTISGQACITTSRLYVHKSIREQFLGGLQEGLKQMETTMGDPSKDNVYFGPLVDKIQLERVTGYLKSGKQEATLLYGAKYSFGCFVRPTIFVDSKPDAKVYKEEIFGPVTVVNDFEDEEEVIRRANDTEFGLSGAVFSQDITRALRVASKIHSGTVCVNCTMMNQVEAPFGGVKSSGWGRENGKDGILAFTEPKTTFVKLI</sequence>
<dbReference type="InterPro" id="IPR016163">
    <property type="entry name" value="Ald_DH_C"/>
</dbReference>
<dbReference type="InterPro" id="IPR016162">
    <property type="entry name" value="Ald_DH_N"/>
</dbReference>
<keyword evidence="2 6" id="KW-0560">Oxidoreductase</keyword>
<dbReference type="InterPro" id="IPR015590">
    <property type="entry name" value="Aldehyde_DH_dom"/>
</dbReference>
<evidence type="ECO:0000256" key="2">
    <source>
        <dbReference type="ARBA" id="ARBA00023002"/>
    </source>
</evidence>
<dbReference type="PANTHER" id="PTHR11699">
    <property type="entry name" value="ALDEHYDE DEHYDROGENASE-RELATED"/>
    <property type="match status" value="1"/>
</dbReference>
<dbReference type="OrthoDB" id="310895at2759"/>
<evidence type="ECO:0000256" key="5">
    <source>
        <dbReference type="PROSITE-ProRule" id="PRU10007"/>
    </source>
</evidence>
<dbReference type="EC" id="1.2.1.3" evidence="3"/>
<organism evidence="8 9">
    <name type="scientific">Cochliobolus heterostrophus (strain C5 / ATCC 48332 / race O)</name>
    <name type="common">Southern corn leaf blight fungus</name>
    <name type="synonym">Bipolaris maydis</name>
    <dbReference type="NCBI Taxonomy" id="701091"/>
    <lineage>
        <taxon>Eukaryota</taxon>
        <taxon>Fungi</taxon>
        <taxon>Dikarya</taxon>
        <taxon>Ascomycota</taxon>
        <taxon>Pezizomycotina</taxon>
        <taxon>Dothideomycetes</taxon>
        <taxon>Pleosporomycetidae</taxon>
        <taxon>Pleosporales</taxon>
        <taxon>Pleosporineae</taxon>
        <taxon>Pleosporaceae</taxon>
        <taxon>Bipolaris</taxon>
    </lineage>
</organism>
<dbReference type="PROSITE" id="PS00687">
    <property type="entry name" value="ALDEHYDE_DEHYDR_GLU"/>
    <property type="match status" value="1"/>
</dbReference>
<dbReference type="EMBL" id="KB445581">
    <property type="protein sequence ID" value="EMD87705.1"/>
    <property type="molecule type" value="Genomic_DNA"/>
</dbReference>
<accession>M2SQV7</accession>
<dbReference type="STRING" id="701091.M2SQV7"/>
<dbReference type="eggNOG" id="KOG2450">
    <property type="taxonomic scope" value="Eukaryota"/>
</dbReference>
<gene>
    <name evidence="8" type="ORF">COCHEDRAFT_1111581</name>
</gene>
<dbReference type="GO" id="GO:0004029">
    <property type="term" value="F:aldehyde dehydrogenase (NAD+) activity"/>
    <property type="evidence" value="ECO:0007669"/>
    <property type="project" value="UniProtKB-EC"/>
</dbReference>
<evidence type="ECO:0000259" key="7">
    <source>
        <dbReference type="Pfam" id="PF00171"/>
    </source>
</evidence>
<protein>
    <recommendedName>
        <fullName evidence="3">aldehyde dehydrogenase (NAD(+))</fullName>
        <ecNumber evidence="3">1.2.1.3</ecNumber>
    </recommendedName>
</protein>
<dbReference type="FunFam" id="3.40.309.10:FF:000012">
    <property type="entry name" value="Betaine aldehyde dehydrogenase"/>
    <property type="match status" value="1"/>
</dbReference>